<dbReference type="Proteomes" id="UP000784294">
    <property type="component" value="Unassembled WGS sequence"/>
</dbReference>
<accession>A0A448WWD5</accession>
<feature type="region of interest" description="Disordered" evidence="1">
    <location>
        <begin position="64"/>
        <end position="109"/>
    </location>
</feature>
<organism evidence="2 3">
    <name type="scientific">Protopolystoma xenopodis</name>
    <dbReference type="NCBI Taxonomy" id="117903"/>
    <lineage>
        <taxon>Eukaryota</taxon>
        <taxon>Metazoa</taxon>
        <taxon>Spiralia</taxon>
        <taxon>Lophotrochozoa</taxon>
        <taxon>Platyhelminthes</taxon>
        <taxon>Monogenea</taxon>
        <taxon>Polyopisthocotylea</taxon>
        <taxon>Polystomatidea</taxon>
        <taxon>Polystomatidae</taxon>
        <taxon>Protopolystoma</taxon>
    </lineage>
</organism>
<feature type="compositionally biased region" description="Polar residues" evidence="1">
    <location>
        <begin position="82"/>
        <end position="94"/>
    </location>
</feature>
<reference evidence="2" key="1">
    <citation type="submission" date="2018-11" db="EMBL/GenBank/DDBJ databases">
        <authorList>
            <consortium name="Pathogen Informatics"/>
        </authorList>
    </citation>
    <scope>NUCLEOTIDE SEQUENCE</scope>
</reference>
<dbReference type="AlphaFoldDB" id="A0A448WWD5"/>
<protein>
    <submittedName>
        <fullName evidence="2">Uncharacterized protein</fullName>
    </submittedName>
</protein>
<sequence length="158" mass="17555">MSVCISHGPEQTKGADRDVVETAENAVKTPDRYPPASSRLCSNRKSPQEDVLRAKHEEIVLSEYAKSHDASRELSSSKRSRVGNSTSSQNTNLLTEFARTPPDRYSSRDTRHFDYISQFITDVLNIKGTDSVIPSRAEHTTVSATADNDRKADGRSEE</sequence>
<gene>
    <name evidence="2" type="ORF">PXEA_LOCUS15194</name>
</gene>
<name>A0A448WWD5_9PLAT</name>
<evidence type="ECO:0000313" key="2">
    <source>
        <dbReference type="EMBL" id="VEL21754.1"/>
    </source>
</evidence>
<evidence type="ECO:0000256" key="1">
    <source>
        <dbReference type="SAM" id="MobiDB-lite"/>
    </source>
</evidence>
<feature type="compositionally biased region" description="Basic and acidic residues" evidence="1">
    <location>
        <begin position="147"/>
        <end position="158"/>
    </location>
</feature>
<proteinExistence type="predicted"/>
<feature type="region of interest" description="Disordered" evidence="1">
    <location>
        <begin position="24"/>
        <end position="51"/>
    </location>
</feature>
<feature type="region of interest" description="Disordered" evidence="1">
    <location>
        <begin position="131"/>
        <end position="158"/>
    </location>
</feature>
<feature type="compositionally biased region" description="Basic and acidic residues" evidence="1">
    <location>
        <begin position="64"/>
        <end position="76"/>
    </location>
</feature>
<comment type="caution">
    <text evidence="2">The sequence shown here is derived from an EMBL/GenBank/DDBJ whole genome shotgun (WGS) entry which is preliminary data.</text>
</comment>
<keyword evidence="3" id="KW-1185">Reference proteome</keyword>
<dbReference type="EMBL" id="CAAALY010052926">
    <property type="protein sequence ID" value="VEL21754.1"/>
    <property type="molecule type" value="Genomic_DNA"/>
</dbReference>
<evidence type="ECO:0000313" key="3">
    <source>
        <dbReference type="Proteomes" id="UP000784294"/>
    </source>
</evidence>